<dbReference type="Pfam" id="PF12840">
    <property type="entry name" value="HTH_20"/>
    <property type="match status" value="1"/>
</dbReference>
<evidence type="ECO:0000313" key="2">
    <source>
        <dbReference type="Proteomes" id="UP001500618"/>
    </source>
</evidence>
<keyword evidence="2" id="KW-1185">Reference proteome</keyword>
<dbReference type="Proteomes" id="UP001500618">
    <property type="component" value="Unassembled WGS sequence"/>
</dbReference>
<gene>
    <name evidence="1" type="ORF">GCM10009765_47450</name>
</gene>
<accession>A0ABN2HS83</accession>
<sequence>MLTAMRPKRQITDPEVLKGLTQPLRRKLYRLLGQLGPATAGALAKHTETDPGLVSYHLRELARHGFITEAPELARDRRERWWRLVPGSTSWDTLDFQGPEGAAIAATAKAQMVADEFERLSKWEQVRHAWTHEWSRASVASDSQFRLTAAELTQLSAELLTVLDRWADVGKHPDGTPLAADDDREAVFLFFHAFPEKP</sequence>
<proteinExistence type="predicted"/>
<protein>
    <submittedName>
        <fullName evidence="1">Helix-turn-helix domain-containing protein</fullName>
    </submittedName>
</protein>
<dbReference type="InterPro" id="IPR036388">
    <property type="entry name" value="WH-like_DNA-bd_sf"/>
</dbReference>
<organism evidence="1 2">
    <name type="scientific">Fodinicola feengrottensis</name>
    <dbReference type="NCBI Taxonomy" id="435914"/>
    <lineage>
        <taxon>Bacteria</taxon>
        <taxon>Bacillati</taxon>
        <taxon>Actinomycetota</taxon>
        <taxon>Actinomycetes</taxon>
        <taxon>Mycobacteriales</taxon>
        <taxon>Fodinicola</taxon>
    </lineage>
</organism>
<dbReference type="SUPFAM" id="SSF46785">
    <property type="entry name" value="Winged helix' DNA-binding domain"/>
    <property type="match status" value="1"/>
</dbReference>
<dbReference type="CDD" id="cd00090">
    <property type="entry name" value="HTH_ARSR"/>
    <property type="match status" value="1"/>
</dbReference>
<dbReference type="Gene3D" id="1.10.10.10">
    <property type="entry name" value="Winged helix-like DNA-binding domain superfamily/Winged helix DNA-binding domain"/>
    <property type="match status" value="1"/>
</dbReference>
<comment type="caution">
    <text evidence="1">The sequence shown here is derived from an EMBL/GenBank/DDBJ whole genome shotgun (WGS) entry which is preliminary data.</text>
</comment>
<evidence type="ECO:0000313" key="1">
    <source>
        <dbReference type="EMBL" id="GAA1692635.1"/>
    </source>
</evidence>
<dbReference type="InterPro" id="IPR011991">
    <property type="entry name" value="ArsR-like_HTH"/>
</dbReference>
<dbReference type="EMBL" id="BAAANY010000019">
    <property type="protein sequence ID" value="GAA1692635.1"/>
    <property type="molecule type" value="Genomic_DNA"/>
</dbReference>
<dbReference type="InterPro" id="IPR036390">
    <property type="entry name" value="WH_DNA-bd_sf"/>
</dbReference>
<name>A0ABN2HS83_9ACTN</name>
<reference evidence="1 2" key="1">
    <citation type="journal article" date="2019" name="Int. J. Syst. Evol. Microbiol.">
        <title>The Global Catalogue of Microorganisms (GCM) 10K type strain sequencing project: providing services to taxonomists for standard genome sequencing and annotation.</title>
        <authorList>
            <consortium name="The Broad Institute Genomics Platform"/>
            <consortium name="The Broad Institute Genome Sequencing Center for Infectious Disease"/>
            <person name="Wu L."/>
            <person name="Ma J."/>
        </authorList>
    </citation>
    <scope>NUCLEOTIDE SEQUENCE [LARGE SCALE GENOMIC DNA]</scope>
    <source>
        <strain evidence="1 2">JCM 14718</strain>
    </source>
</reference>